<keyword evidence="7 16" id="KW-0732">Signal</keyword>
<evidence type="ECO:0000256" key="3">
    <source>
        <dbReference type="ARBA" id="ARBA00022448"/>
    </source>
</evidence>
<dbReference type="STRING" id="288768.SAMEA3906486_01843"/>
<dbReference type="Pfam" id="PF07660">
    <property type="entry name" value="STN"/>
    <property type="match status" value="1"/>
</dbReference>
<organism evidence="18 19">
    <name type="scientific">Bordetella ansorpii</name>
    <dbReference type="NCBI Taxonomy" id="288768"/>
    <lineage>
        <taxon>Bacteria</taxon>
        <taxon>Pseudomonadati</taxon>
        <taxon>Pseudomonadota</taxon>
        <taxon>Betaproteobacteria</taxon>
        <taxon>Burkholderiales</taxon>
        <taxon>Alcaligenaceae</taxon>
        <taxon>Bordetella</taxon>
    </lineage>
</organism>
<evidence type="ECO:0000256" key="15">
    <source>
        <dbReference type="RuleBase" id="RU003357"/>
    </source>
</evidence>
<feature type="chain" id="PRO_5007616101" evidence="16">
    <location>
        <begin position="29"/>
        <end position="799"/>
    </location>
</feature>
<dbReference type="Pfam" id="PF07715">
    <property type="entry name" value="Plug"/>
    <property type="match status" value="1"/>
</dbReference>
<dbReference type="InterPro" id="IPR037066">
    <property type="entry name" value="Plug_dom_sf"/>
</dbReference>
<keyword evidence="10 15" id="KW-0798">TonB box</keyword>
<evidence type="ECO:0000313" key="18">
    <source>
        <dbReference type="EMBL" id="SAI68112.1"/>
    </source>
</evidence>
<reference evidence="18 19" key="1">
    <citation type="submission" date="2016-04" db="EMBL/GenBank/DDBJ databases">
        <authorList>
            <consortium name="Pathogen Informatics"/>
        </authorList>
    </citation>
    <scope>NUCLEOTIDE SEQUENCE [LARGE SCALE GENOMIC DNA]</scope>
    <source>
        <strain evidence="18 19">H050680373</strain>
    </source>
</reference>
<sequence length="799" mass="86152">MPCLPSHRRRLSPTVLALRAAFATAALALGPAAITSVQAQALAVQYDIPAGPLAPALNRYAQQSGVSIVMDASQLRGLNTAGLKGSYAVQEGFDRLLSGTGYAASRTGSGYVLRPAPAASQQAVPTLATVTTVGSGDPEQAEGYVAQRGSTGTKTDTALIETPQSVTVTTRQELTDRKVQSLTEAIAYTPGVRTEQSGFDPRFDAFSLRGFDVTYNGIYRDGLRLPGASMSVFKIEPYGVEDVTVLRGPSSALYGLGSPGGVVNVTSKRPVDEPFGEVELQTGNYQRKQGQFDIGGRADESGQWLYRLTGVVRDAGSPNVLGGGTDRMTSIAPALTWRPDARTHVTLLAEYQKSKTPAALPAYAWTGSKQNALGSIGDYNGQTQEQYRIGYEAERQLNDTFTVRQNLRYGAANTHVRYNDLGETDDATQTISRSTGYVHDRLRSFVVDNQLQADFAAAGMRHKLLAGVDYSQLKLDGGIGFGEASPVDANTLEPLGSTSDPASTYSRYNRLQRQTGVYLQEQAKFDRWIATLTGRHDWVTTQTDDLLAASTQKAQDRKFTGRAGLTYVFDNGLAPYASYATSFSPNLGAGLDGSAFTPTTSKQVEVGVKYSPAGQNGYVAASLFQLTQENGLVTDPEDPLFQVQTGKVRSRGIELEGAYELLRGLKLRGAYTYLAAVTRSGDEGTVGRTLSGTPRHTFSVWGDYAFQHDTALAGLGLGLGVRYTGSSWGDATNTFGNDPHTLVDAKISYDLERLGSQFKGWSTQVNVRNLFDRQYTTCDAGYCYLGSRRTVIASVKYRW</sequence>
<evidence type="ECO:0000256" key="4">
    <source>
        <dbReference type="ARBA" id="ARBA00022452"/>
    </source>
</evidence>
<accession>A0A157SCE5</accession>
<name>A0A157SCE5_9BORD</name>
<evidence type="ECO:0000256" key="5">
    <source>
        <dbReference type="ARBA" id="ARBA00022496"/>
    </source>
</evidence>
<evidence type="ECO:0000256" key="10">
    <source>
        <dbReference type="ARBA" id="ARBA00023077"/>
    </source>
</evidence>
<keyword evidence="6 14" id="KW-0812">Transmembrane</keyword>
<dbReference type="InterPro" id="IPR039426">
    <property type="entry name" value="TonB-dep_rcpt-like"/>
</dbReference>
<keyword evidence="12 18" id="KW-0675">Receptor</keyword>
<dbReference type="Gene3D" id="3.55.50.30">
    <property type="match status" value="1"/>
</dbReference>
<evidence type="ECO:0000256" key="13">
    <source>
        <dbReference type="ARBA" id="ARBA00023237"/>
    </source>
</evidence>
<dbReference type="InterPro" id="IPR010105">
    <property type="entry name" value="TonB_sidphr_rcpt"/>
</dbReference>
<dbReference type="InterPro" id="IPR012910">
    <property type="entry name" value="Plug_dom"/>
</dbReference>
<keyword evidence="5" id="KW-0410">Iron transport</keyword>
<comment type="subcellular location">
    <subcellularLocation>
        <location evidence="1 14">Cell outer membrane</location>
        <topology evidence="1 14">Multi-pass membrane protein</topology>
    </subcellularLocation>
</comment>
<dbReference type="CDD" id="cd01347">
    <property type="entry name" value="ligand_gated_channel"/>
    <property type="match status" value="1"/>
</dbReference>
<dbReference type="Gene3D" id="2.170.130.10">
    <property type="entry name" value="TonB-dependent receptor, plug domain"/>
    <property type="match status" value="1"/>
</dbReference>
<evidence type="ECO:0000256" key="11">
    <source>
        <dbReference type="ARBA" id="ARBA00023136"/>
    </source>
</evidence>
<dbReference type="InterPro" id="IPR000531">
    <property type="entry name" value="Beta-barrel_TonB"/>
</dbReference>
<evidence type="ECO:0000313" key="19">
    <source>
        <dbReference type="Proteomes" id="UP000076848"/>
    </source>
</evidence>
<dbReference type="PROSITE" id="PS52016">
    <property type="entry name" value="TONB_DEPENDENT_REC_3"/>
    <property type="match status" value="1"/>
</dbReference>
<feature type="signal peptide" evidence="16">
    <location>
        <begin position="1"/>
        <end position="28"/>
    </location>
</feature>
<dbReference type="Gene3D" id="2.40.170.20">
    <property type="entry name" value="TonB-dependent receptor, beta-barrel domain"/>
    <property type="match status" value="1"/>
</dbReference>
<evidence type="ECO:0000256" key="16">
    <source>
        <dbReference type="SAM" id="SignalP"/>
    </source>
</evidence>
<dbReference type="PANTHER" id="PTHR32552">
    <property type="entry name" value="FERRICHROME IRON RECEPTOR-RELATED"/>
    <property type="match status" value="1"/>
</dbReference>
<dbReference type="InterPro" id="IPR011662">
    <property type="entry name" value="Secretin/TonB_short_N"/>
</dbReference>
<dbReference type="PANTHER" id="PTHR32552:SF68">
    <property type="entry name" value="FERRICHROME OUTER MEMBRANE TRANSPORTER_PHAGE RECEPTOR"/>
    <property type="match status" value="1"/>
</dbReference>
<dbReference type="OrthoDB" id="127311at2"/>
<gene>
    <name evidence="18" type="primary">bfrH_2</name>
    <name evidence="18" type="ORF">SAMEA3906486_01843</name>
</gene>
<protein>
    <submittedName>
        <fullName evidence="18">TonB-dependent siderophore receptor</fullName>
    </submittedName>
</protein>
<evidence type="ECO:0000256" key="14">
    <source>
        <dbReference type="PROSITE-ProRule" id="PRU01360"/>
    </source>
</evidence>
<proteinExistence type="inferred from homology"/>
<keyword evidence="4 14" id="KW-1134">Transmembrane beta strand</keyword>
<keyword evidence="8" id="KW-0408">Iron</keyword>
<dbReference type="SMART" id="SM00965">
    <property type="entry name" value="STN"/>
    <property type="match status" value="1"/>
</dbReference>
<dbReference type="NCBIfam" id="TIGR01783">
    <property type="entry name" value="TonB-siderophor"/>
    <property type="match status" value="1"/>
</dbReference>
<keyword evidence="19" id="KW-1185">Reference proteome</keyword>
<keyword evidence="3 14" id="KW-0813">Transport</keyword>
<keyword evidence="11 14" id="KW-0472">Membrane</keyword>
<dbReference type="GO" id="GO:0015891">
    <property type="term" value="P:siderophore transport"/>
    <property type="evidence" value="ECO:0007669"/>
    <property type="project" value="InterPro"/>
</dbReference>
<dbReference type="GO" id="GO:0038023">
    <property type="term" value="F:signaling receptor activity"/>
    <property type="evidence" value="ECO:0007669"/>
    <property type="project" value="InterPro"/>
</dbReference>
<evidence type="ECO:0000256" key="2">
    <source>
        <dbReference type="ARBA" id="ARBA00009810"/>
    </source>
</evidence>
<evidence type="ECO:0000256" key="12">
    <source>
        <dbReference type="ARBA" id="ARBA00023170"/>
    </source>
</evidence>
<dbReference type="SUPFAM" id="SSF56935">
    <property type="entry name" value="Porins"/>
    <property type="match status" value="1"/>
</dbReference>
<dbReference type="Pfam" id="PF00593">
    <property type="entry name" value="TonB_dep_Rec_b-barrel"/>
    <property type="match status" value="1"/>
</dbReference>
<feature type="domain" description="Secretin/TonB short N-terminal" evidence="17">
    <location>
        <begin position="66"/>
        <end position="116"/>
    </location>
</feature>
<dbReference type="RefSeq" id="WP_066126059.1">
    <property type="nucleotide sequence ID" value="NZ_FKIF01000003.1"/>
</dbReference>
<evidence type="ECO:0000256" key="7">
    <source>
        <dbReference type="ARBA" id="ARBA00022729"/>
    </source>
</evidence>
<dbReference type="FunFam" id="2.170.130.10:FF:000001">
    <property type="entry name" value="Catecholate siderophore TonB-dependent receptor"/>
    <property type="match status" value="1"/>
</dbReference>
<dbReference type="EMBL" id="FKIF01000003">
    <property type="protein sequence ID" value="SAI68112.1"/>
    <property type="molecule type" value="Genomic_DNA"/>
</dbReference>
<evidence type="ECO:0000256" key="1">
    <source>
        <dbReference type="ARBA" id="ARBA00004571"/>
    </source>
</evidence>
<evidence type="ECO:0000256" key="9">
    <source>
        <dbReference type="ARBA" id="ARBA00023065"/>
    </source>
</evidence>
<dbReference type="AlphaFoldDB" id="A0A157SCE5"/>
<evidence type="ECO:0000256" key="8">
    <source>
        <dbReference type="ARBA" id="ARBA00023004"/>
    </source>
</evidence>
<keyword evidence="13 14" id="KW-0998">Cell outer membrane</keyword>
<dbReference type="GO" id="GO:0015344">
    <property type="term" value="F:siderophore uptake transmembrane transporter activity"/>
    <property type="evidence" value="ECO:0007669"/>
    <property type="project" value="TreeGrafter"/>
</dbReference>
<evidence type="ECO:0000259" key="17">
    <source>
        <dbReference type="SMART" id="SM00965"/>
    </source>
</evidence>
<evidence type="ECO:0000256" key="6">
    <source>
        <dbReference type="ARBA" id="ARBA00022692"/>
    </source>
</evidence>
<keyword evidence="9" id="KW-0406">Ion transport</keyword>
<dbReference type="GO" id="GO:0009279">
    <property type="term" value="C:cell outer membrane"/>
    <property type="evidence" value="ECO:0007669"/>
    <property type="project" value="UniProtKB-SubCell"/>
</dbReference>
<dbReference type="Proteomes" id="UP000076848">
    <property type="component" value="Unassembled WGS sequence"/>
</dbReference>
<comment type="similarity">
    <text evidence="2 14 15">Belongs to the TonB-dependent receptor family.</text>
</comment>
<dbReference type="InterPro" id="IPR036942">
    <property type="entry name" value="Beta-barrel_TonB_sf"/>
</dbReference>